<dbReference type="OMA" id="IGVGCIH"/>
<evidence type="ECO:0000313" key="10">
    <source>
        <dbReference type="EMBL" id="EQC53060.1"/>
    </source>
</evidence>
<sequence>MDSKDQQSSVFSALWKTLTSVSRNDFKHLVREPCFKQSQIVGATTGLGVGGIQLMLKARKSVALNWAFFTYVGMCIASWEGCNYRQRQALKKLDIELTQIEGKLTKRRQARDFYEK</sequence>
<comment type="subcellular location">
    <subcellularLocation>
        <location evidence="1">Mitochondrion inner membrane</location>
    </subcellularLocation>
</comment>
<evidence type="ECO:0000256" key="5">
    <source>
        <dbReference type="ARBA" id="ARBA00022792"/>
    </source>
</evidence>
<dbReference type="VEuPathDB" id="FungiDB:SJAG_06046"/>
<dbReference type="Pfam" id="PF12597">
    <property type="entry name" value="Cox20"/>
    <property type="match status" value="1"/>
</dbReference>
<reference evidence="10 12" key="1">
    <citation type="journal article" date="2011" name="Science">
        <title>Comparative functional genomics of the fission yeasts.</title>
        <authorList>
            <person name="Rhind N."/>
            <person name="Chen Z."/>
            <person name="Yassour M."/>
            <person name="Thompson D.A."/>
            <person name="Haas B.J."/>
            <person name="Habib N."/>
            <person name="Wapinski I."/>
            <person name="Roy S."/>
            <person name="Lin M.F."/>
            <person name="Heiman D.I."/>
            <person name="Young S.K."/>
            <person name="Furuya K."/>
            <person name="Guo Y."/>
            <person name="Pidoux A."/>
            <person name="Chen H.M."/>
            <person name="Robbertse B."/>
            <person name="Goldberg J.M."/>
            <person name="Aoki K."/>
            <person name="Bayne E.H."/>
            <person name="Berlin A.M."/>
            <person name="Desjardins C.A."/>
            <person name="Dobbs E."/>
            <person name="Dukaj L."/>
            <person name="Fan L."/>
            <person name="FitzGerald M.G."/>
            <person name="French C."/>
            <person name="Gujja S."/>
            <person name="Hansen K."/>
            <person name="Keifenheim D."/>
            <person name="Levin J.Z."/>
            <person name="Mosher R.A."/>
            <person name="Mueller C.A."/>
            <person name="Pfiffner J."/>
            <person name="Priest M."/>
            <person name="Russ C."/>
            <person name="Smialowska A."/>
            <person name="Swoboda P."/>
            <person name="Sykes S.M."/>
            <person name="Vaughn M."/>
            <person name="Vengrova S."/>
            <person name="Yoder R."/>
            <person name="Zeng Q."/>
            <person name="Allshire R."/>
            <person name="Baulcombe D."/>
            <person name="Birren B.W."/>
            <person name="Brown W."/>
            <person name="Ekwall K."/>
            <person name="Kellis M."/>
            <person name="Leatherwood J."/>
            <person name="Levin H."/>
            <person name="Margalit H."/>
            <person name="Martienssen R."/>
            <person name="Nieduszynski C.A."/>
            <person name="Spatafora J.W."/>
            <person name="Friedman N."/>
            <person name="Dalgaard J.Z."/>
            <person name="Baumann P."/>
            <person name="Niki H."/>
            <person name="Regev A."/>
            <person name="Nusbaum C."/>
        </authorList>
    </citation>
    <scope>NUCLEOTIDE SEQUENCE [LARGE SCALE GENOMIC DNA]</scope>
    <source>
        <strain evidence="12">yFS275 / FY16936</strain>
    </source>
</reference>
<dbReference type="eggNOG" id="ENOG502S3BD">
    <property type="taxonomic scope" value="Eukaryota"/>
</dbReference>
<keyword evidence="6 9" id="KW-1133">Transmembrane helix</keyword>
<keyword evidence="8 9" id="KW-0472">Membrane</keyword>
<name>T0RSY9_SCHJY</name>
<keyword evidence="5" id="KW-0999">Mitochondrion inner membrane</keyword>
<evidence type="ECO:0000256" key="3">
    <source>
        <dbReference type="ARBA" id="ARBA00017689"/>
    </source>
</evidence>
<comment type="similarity">
    <text evidence="2">Belongs to the COX20 family.</text>
</comment>
<gene>
    <name evidence="11" type="primary">cox20</name>
    <name evidence="10" type="ORF">SJAG_06046</name>
</gene>
<evidence type="ECO:0000256" key="7">
    <source>
        <dbReference type="ARBA" id="ARBA00023128"/>
    </source>
</evidence>
<dbReference type="GO" id="GO:0005743">
    <property type="term" value="C:mitochondrial inner membrane"/>
    <property type="evidence" value="ECO:0007669"/>
    <property type="project" value="UniProtKB-SubCell"/>
</dbReference>
<dbReference type="GeneID" id="22831109"/>
<evidence type="ECO:0000256" key="8">
    <source>
        <dbReference type="ARBA" id="ARBA00023136"/>
    </source>
</evidence>
<dbReference type="InterPro" id="IPR022533">
    <property type="entry name" value="Cox20"/>
</dbReference>
<feature type="transmembrane region" description="Helical" evidence="9">
    <location>
        <begin position="63"/>
        <end position="82"/>
    </location>
</feature>
<dbReference type="PIRSF" id="PIRSF007871">
    <property type="entry name" value="Cox20"/>
    <property type="match status" value="1"/>
</dbReference>
<evidence type="ECO:0000256" key="4">
    <source>
        <dbReference type="ARBA" id="ARBA00022692"/>
    </source>
</evidence>
<dbReference type="RefSeq" id="XP_011048987.1">
    <property type="nucleotide sequence ID" value="XM_011050685.1"/>
</dbReference>
<accession>T0RSY9</accession>
<keyword evidence="12" id="KW-1185">Reference proteome</keyword>
<dbReference type="AlphaFoldDB" id="T0RSY9"/>
<evidence type="ECO:0000313" key="12">
    <source>
        <dbReference type="Proteomes" id="UP000001744"/>
    </source>
</evidence>
<dbReference type="Proteomes" id="UP000001744">
    <property type="component" value="Unassembled WGS sequence"/>
</dbReference>
<keyword evidence="4 9" id="KW-0812">Transmembrane</keyword>
<proteinExistence type="inferred from homology"/>
<protein>
    <recommendedName>
        <fullName evidence="3">Cytochrome c oxidase assembly protein COX20, mitochondrial</fullName>
    </recommendedName>
</protein>
<dbReference type="PANTHER" id="PTHR31586:SF1">
    <property type="entry name" value="CYTOCHROME C OXIDASE ASSEMBLY PROTEIN COX20, MITOCHONDRIAL"/>
    <property type="match status" value="1"/>
</dbReference>
<dbReference type="GO" id="GO:0033617">
    <property type="term" value="P:mitochondrial respiratory chain complex IV assembly"/>
    <property type="evidence" value="ECO:0007669"/>
    <property type="project" value="InterPro"/>
</dbReference>
<organism evidence="10 12">
    <name type="scientific">Schizosaccharomyces japonicus (strain yFS275 / FY16936)</name>
    <name type="common">Fission yeast</name>
    <dbReference type="NCBI Taxonomy" id="402676"/>
    <lineage>
        <taxon>Eukaryota</taxon>
        <taxon>Fungi</taxon>
        <taxon>Dikarya</taxon>
        <taxon>Ascomycota</taxon>
        <taxon>Taphrinomycotina</taxon>
        <taxon>Schizosaccharomycetes</taxon>
        <taxon>Schizosaccharomycetales</taxon>
        <taxon>Schizosaccharomycetaceae</taxon>
        <taxon>Schizosaccharomyces</taxon>
    </lineage>
</organism>
<dbReference type="HOGENOM" id="CLU_2051005_0_0_1"/>
<evidence type="ECO:0000256" key="6">
    <source>
        <dbReference type="ARBA" id="ARBA00022989"/>
    </source>
</evidence>
<dbReference type="JaponicusDB" id="SJAG_06046">
    <property type="gene designation" value="cox20"/>
</dbReference>
<evidence type="ECO:0000256" key="1">
    <source>
        <dbReference type="ARBA" id="ARBA00004273"/>
    </source>
</evidence>
<dbReference type="OrthoDB" id="14603at2759"/>
<evidence type="ECO:0000256" key="2">
    <source>
        <dbReference type="ARBA" id="ARBA00009575"/>
    </source>
</evidence>
<dbReference type="PANTHER" id="PTHR31586">
    <property type="entry name" value="CYTOCHROME C OXIDASE PROTEIN 20"/>
    <property type="match status" value="1"/>
</dbReference>
<keyword evidence="7" id="KW-0496">Mitochondrion</keyword>
<evidence type="ECO:0000313" key="11">
    <source>
        <dbReference type="JaponicusDB" id="SJAG_06046"/>
    </source>
</evidence>
<evidence type="ECO:0000256" key="9">
    <source>
        <dbReference type="SAM" id="Phobius"/>
    </source>
</evidence>
<dbReference type="STRING" id="402676.T0RSY9"/>
<dbReference type="EMBL" id="KE651166">
    <property type="protein sequence ID" value="EQC53060.1"/>
    <property type="molecule type" value="Genomic_DNA"/>
</dbReference>